<evidence type="ECO:0000256" key="6">
    <source>
        <dbReference type="ARBA" id="ARBA00023235"/>
    </source>
</evidence>
<dbReference type="CDD" id="cd00534">
    <property type="entry name" value="DHNA_DHNTPE"/>
    <property type="match status" value="1"/>
</dbReference>
<evidence type="ECO:0000259" key="9">
    <source>
        <dbReference type="SMART" id="SM00905"/>
    </source>
</evidence>
<sequence>MGIRPLIKGQIMALDKVFIEQLEVITTIGVYDWEQEIKQKLILDIEMAHDNAPAGKSDDVADALDYSKVSEAVLNHIQNGRFLLVERVAEEVAAIIQNQFNVPWVKIRLAKPGAVPQAKSVGVVIERGQA</sequence>
<evidence type="ECO:0000313" key="10">
    <source>
        <dbReference type="EMBL" id="GAL19479.1"/>
    </source>
</evidence>
<dbReference type="GO" id="GO:0005737">
    <property type="term" value="C:cytoplasm"/>
    <property type="evidence" value="ECO:0007669"/>
    <property type="project" value="TreeGrafter"/>
</dbReference>
<dbReference type="EMBL" id="BBMR01000004">
    <property type="protein sequence ID" value="GAL19479.1"/>
    <property type="molecule type" value="Genomic_DNA"/>
</dbReference>
<evidence type="ECO:0000256" key="2">
    <source>
        <dbReference type="ARBA" id="ARBA00001353"/>
    </source>
</evidence>
<dbReference type="NCBIfam" id="TIGR00526">
    <property type="entry name" value="folB_dom"/>
    <property type="match status" value="1"/>
</dbReference>
<dbReference type="SMART" id="SM00905">
    <property type="entry name" value="FolB"/>
    <property type="match status" value="1"/>
</dbReference>
<dbReference type="Pfam" id="PF02152">
    <property type="entry name" value="FolB"/>
    <property type="match status" value="1"/>
</dbReference>
<comment type="function">
    <text evidence="8">Catalyzes the conversion of 7,8-dihydroneopterin to 6-hydroxymethyl-7,8-dihydropterin.</text>
</comment>
<dbReference type="GO" id="GO:0046656">
    <property type="term" value="P:folic acid biosynthetic process"/>
    <property type="evidence" value="ECO:0007669"/>
    <property type="project" value="UniProtKB-UniRule"/>
</dbReference>
<dbReference type="STRING" id="990268.JCM19235_835"/>
<evidence type="ECO:0000256" key="1">
    <source>
        <dbReference type="ARBA" id="ARBA00000693"/>
    </source>
</evidence>
<gene>
    <name evidence="10" type="ORF">JCM19235_835</name>
</gene>
<dbReference type="GO" id="GO:0004150">
    <property type="term" value="F:dihydroneopterin aldolase activity"/>
    <property type="evidence" value="ECO:0007669"/>
    <property type="project" value="UniProtKB-UniRule"/>
</dbReference>
<name>A0A090RZ38_9VIBR</name>
<evidence type="ECO:0000256" key="8">
    <source>
        <dbReference type="RuleBase" id="RU362079"/>
    </source>
</evidence>
<dbReference type="PANTHER" id="PTHR42844:SF1">
    <property type="entry name" value="DIHYDRONEOPTERIN ALDOLASE 1-RELATED"/>
    <property type="match status" value="1"/>
</dbReference>
<organism evidence="10 11">
    <name type="scientific">Vibrio maritimus</name>
    <dbReference type="NCBI Taxonomy" id="990268"/>
    <lineage>
        <taxon>Bacteria</taxon>
        <taxon>Pseudomonadati</taxon>
        <taxon>Pseudomonadota</taxon>
        <taxon>Gammaproteobacteria</taxon>
        <taxon>Vibrionales</taxon>
        <taxon>Vibrionaceae</taxon>
        <taxon>Vibrio</taxon>
    </lineage>
</organism>
<comment type="pathway">
    <text evidence="3 8">Cofactor biosynthesis; tetrahydrofolate biosynthesis; 2-amino-4-hydroxy-6-hydroxymethyl-7,8-dihydropteridine diphosphate from 7,8-dihydroneopterin triphosphate: step 3/4.</text>
</comment>
<comment type="catalytic activity">
    <reaction evidence="2 8">
        <text>7,8-dihydroneopterin = 6-hydroxymethyl-7,8-dihydropterin + glycolaldehyde</text>
        <dbReference type="Rhea" id="RHEA:10540"/>
        <dbReference type="ChEBI" id="CHEBI:17001"/>
        <dbReference type="ChEBI" id="CHEBI:17071"/>
        <dbReference type="ChEBI" id="CHEBI:44841"/>
        <dbReference type="EC" id="4.1.2.25"/>
    </reaction>
</comment>
<comment type="catalytic activity">
    <reaction evidence="1">
        <text>7,8-dihydroneopterin = 7,8-dihydromonapterin</text>
        <dbReference type="Rhea" id="RHEA:45328"/>
        <dbReference type="ChEBI" id="CHEBI:17001"/>
        <dbReference type="ChEBI" id="CHEBI:71175"/>
        <dbReference type="EC" id="5.1.99.8"/>
    </reaction>
</comment>
<dbReference type="Proteomes" id="UP000029228">
    <property type="component" value="Unassembled WGS sequence"/>
</dbReference>
<dbReference type="InterPro" id="IPR043133">
    <property type="entry name" value="GTP-CH-I_C/QueF"/>
</dbReference>
<dbReference type="UniPathway" id="UPA00077">
    <property type="reaction ID" value="UER00154"/>
</dbReference>
<protein>
    <recommendedName>
        <fullName evidence="8">7,8-dihydroneopterin aldolase</fullName>
        <ecNumber evidence="8">4.1.2.25</ecNumber>
    </recommendedName>
</protein>
<keyword evidence="7 8" id="KW-0456">Lyase</keyword>
<dbReference type="SUPFAM" id="SSF55620">
    <property type="entry name" value="Tetrahydrobiopterin biosynthesis enzymes-like"/>
    <property type="match status" value="1"/>
</dbReference>
<dbReference type="Gene3D" id="3.30.1130.10">
    <property type="match status" value="1"/>
</dbReference>
<dbReference type="FunFam" id="3.30.1130.10:FF:000002">
    <property type="entry name" value="7,8-dihydroneopterin aldolase"/>
    <property type="match status" value="1"/>
</dbReference>
<evidence type="ECO:0000256" key="3">
    <source>
        <dbReference type="ARBA" id="ARBA00005013"/>
    </source>
</evidence>
<keyword evidence="5 8" id="KW-0289">Folate biosynthesis</keyword>
<dbReference type="PANTHER" id="PTHR42844">
    <property type="entry name" value="DIHYDRONEOPTERIN ALDOLASE 1-RELATED"/>
    <property type="match status" value="1"/>
</dbReference>
<feature type="domain" description="Dihydroneopterin aldolase/epimerase" evidence="9">
    <location>
        <begin position="17"/>
        <end position="127"/>
    </location>
</feature>
<comment type="similarity">
    <text evidence="4 8">Belongs to the DHNA family.</text>
</comment>
<accession>A0A090RZ38</accession>
<dbReference type="EC" id="4.1.2.25" evidence="8"/>
<dbReference type="AlphaFoldDB" id="A0A090RZ38"/>
<evidence type="ECO:0000256" key="4">
    <source>
        <dbReference type="ARBA" id="ARBA00005708"/>
    </source>
</evidence>
<dbReference type="GO" id="GO:0016853">
    <property type="term" value="F:isomerase activity"/>
    <property type="evidence" value="ECO:0007669"/>
    <property type="project" value="UniProtKB-KW"/>
</dbReference>
<evidence type="ECO:0000256" key="7">
    <source>
        <dbReference type="ARBA" id="ARBA00023239"/>
    </source>
</evidence>
<evidence type="ECO:0000313" key="11">
    <source>
        <dbReference type="Proteomes" id="UP000029228"/>
    </source>
</evidence>
<comment type="caution">
    <text evidence="10">The sequence shown here is derived from an EMBL/GenBank/DDBJ whole genome shotgun (WGS) entry which is preliminary data.</text>
</comment>
<dbReference type="GO" id="GO:0046654">
    <property type="term" value="P:tetrahydrofolate biosynthetic process"/>
    <property type="evidence" value="ECO:0007669"/>
    <property type="project" value="UniProtKB-UniRule"/>
</dbReference>
<dbReference type="InterPro" id="IPR006157">
    <property type="entry name" value="FolB_dom"/>
</dbReference>
<evidence type="ECO:0000256" key="5">
    <source>
        <dbReference type="ARBA" id="ARBA00022909"/>
    </source>
</evidence>
<keyword evidence="11" id="KW-1185">Reference proteome</keyword>
<dbReference type="InterPro" id="IPR006156">
    <property type="entry name" value="Dihydroneopterin_aldolase"/>
</dbReference>
<reference evidence="10 11" key="1">
    <citation type="submission" date="2014-09" db="EMBL/GenBank/DDBJ databases">
        <title>Vibrio maritimus JCM 19235. (C45) whole genome shotgun sequence.</title>
        <authorList>
            <person name="Sawabe T."/>
            <person name="Meirelles P."/>
            <person name="Nakanishi M."/>
            <person name="Sayaka M."/>
            <person name="Hattori M."/>
            <person name="Ohkuma M."/>
        </authorList>
    </citation>
    <scope>NUCLEOTIDE SEQUENCE [LARGE SCALE GENOMIC DNA]</scope>
    <source>
        <strain evidence="11">JCM19235</strain>
    </source>
</reference>
<proteinExistence type="inferred from homology"/>
<keyword evidence="6" id="KW-0413">Isomerase</keyword>
<dbReference type="NCBIfam" id="TIGR00525">
    <property type="entry name" value="folB"/>
    <property type="match status" value="1"/>
</dbReference>